<keyword evidence="4 5" id="KW-0274">FAD</keyword>
<protein>
    <submittedName>
        <fullName evidence="7">Choline dehydrogenase</fullName>
        <ecNumber evidence="7">1.1.99.1</ecNumber>
    </submittedName>
</protein>
<sequence>MENQTFDYIVIGGGSAGCVLAGRLSENSDISVCLLEAGSHGNTWIVNTPAAAVISIPTKINNWAFETVPQKGLNGRKGYQPRGKCLGGSSAINAMIYVRGHQKDYDQWAELGNHGWSYEEVLPYFIRSENNHDIENEYHGNTGPLSVSNLRTDSPWHERYITAAKEQGYKILDDFNGAEQEGLGVYQVTHINGERCSAARAYLFPHLERPNLTIFTHASTQRILIENNVAVGVEVKHGGQIKQLRAHKEVLLSAGVMHSPQILMLSGIGDEKELLEHGINVAHHLPGIGKNFHDHPDFIFSYTVSEIAGTFGVSLAGTIDMVKQISRYRKERRGMLGTNFAECGGFLKSTPEKDIPNLQLHFVVALVDNHARTFHASHGISCHVCLLNPKSRGSIQISGPSIDDPLLIDPNFFDHEDDIEDMVHAYKITQQLMHSPALKMLHKKDLFCASVKTDDEIRHILRERADTVYHPVGSCKMGVDDMAVVDPQLCVYGIENLRVVDASIMPNVVNGNTNAPTIMIAEKAVDMIRAKQMHA</sequence>
<dbReference type="Gene3D" id="3.50.50.60">
    <property type="entry name" value="FAD/NAD(P)-binding domain"/>
    <property type="match status" value="1"/>
</dbReference>
<dbReference type="Pfam" id="PF05199">
    <property type="entry name" value="GMC_oxred_C"/>
    <property type="match status" value="1"/>
</dbReference>
<dbReference type="Proteomes" id="UP000291380">
    <property type="component" value="Unassembled WGS sequence"/>
</dbReference>
<comment type="cofactor">
    <cofactor evidence="1">
        <name>FAD</name>
        <dbReference type="ChEBI" id="CHEBI:57692"/>
    </cofactor>
</comment>
<dbReference type="RefSeq" id="WP_131272082.1">
    <property type="nucleotide sequence ID" value="NZ_SJOA01000028.1"/>
</dbReference>
<evidence type="ECO:0000256" key="5">
    <source>
        <dbReference type="RuleBase" id="RU003968"/>
    </source>
</evidence>
<evidence type="ECO:0000256" key="2">
    <source>
        <dbReference type="ARBA" id="ARBA00010790"/>
    </source>
</evidence>
<dbReference type="InterPro" id="IPR036188">
    <property type="entry name" value="FAD/NAD-bd_sf"/>
</dbReference>
<evidence type="ECO:0000256" key="1">
    <source>
        <dbReference type="ARBA" id="ARBA00001974"/>
    </source>
</evidence>
<comment type="similarity">
    <text evidence="2 5">Belongs to the GMC oxidoreductase family.</text>
</comment>
<dbReference type="AlphaFoldDB" id="A0A4R0EFJ9"/>
<keyword evidence="7" id="KW-0560">Oxidoreductase</keyword>
<dbReference type="PROSITE" id="PS00623">
    <property type="entry name" value="GMC_OXRED_1"/>
    <property type="match status" value="1"/>
</dbReference>
<evidence type="ECO:0000259" key="6">
    <source>
        <dbReference type="PROSITE" id="PS00623"/>
    </source>
</evidence>
<keyword evidence="3 5" id="KW-0285">Flavoprotein</keyword>
<accession>A0A4R0EFJ9</accession>
<dbReference type="InterPro" id="IPR000172">
    <property type="entry name" value="GMC_OxRdtase_N"/>
</dbReference>
<dbReference type="OrthoDB" id="9785276at2"/>
<dbReference type="SUPFAM" id="SSF54373">
    <property type="entry name" value="FAD-linked reductases, C-terminal domain"/>
    <property type="match status" value="1"/>
</dbReference>
<dbReference type="PIRSF" id="PIRSF000137">
    <property type="entry name" value="Alcohol_oxidase"/>
    <property type="match status" value="1"/>
</dbReference>
<feature type="domain" description="Glucose-methanol-choline oxidoreductase N-terminal" evidence="6">
    <location>
        <begin position="83"/>
        <end position="106"/>
    </location>
</feature>
<dbReference type="PANTHER" id="PTHR11552">
    <property type="entry name" value="GLUCOSE-METHANOL-CHOLINE GMC OXIDOREDUCTASE"/>
    <property type="match status" value="1"/>
</dbReference>
<dbReference type="SUPFAM" id="SSF51905">
    <property type="entry name" value="FAD/NAD(P)-binding domain"/>
    <property type="match status" value="1"/>
</dbReference>
<dbReference type="InterPro" id="IPR007867">
    <property type="entry name" value="GMC_OxRtase_C"/>
</dbReference>
<evidence type="ECO:0000313" key="7">
    <source>
        <dbReference type="EMBL" id="TCB55202.1"/>
    </source>
</evidence>
<dbReference type="EMBL" id="SJOA01000028">
    <property type="protein sequence ID" value="TCB55202.1"/>
    <property type="molecule type" value="Genomic_DNA"/>
</dbReference>
<comment type="caution">
    <text evidence="7">The sequence shown here is derived from an EMBL/GenBank/DDBJ whole genome shotgun (WGS) entry which is preliminary data.</text>
</comment>
<dbReference type="Gene3D" id="3.30.560.10">
    <property type="entry name" value="Glucose Oxidase, domain 3"/>
    <property type="match status" value="1"/>
</dbReference>
<evidence type="ECO:0000256" key="3">
    <source>
        <dbReference type="ARBA" id="ARBA00022630"/>
    </source>
</evidence>
<dbReference type="InterPro" id="IPR012132">
    <property type="entry name" value="GMC_OxRdtase"/>
</dbReference>
<dbReference type="GO" id="GO:0050660">
    <property type="term" value="F:flavin adenine dinucleotide binding"/>
    <property type="evidence" value="ECO:0007669"/>
    <property type="project" value="InterPro"/>
</dbReference>
<gene>
    <name evidence="7" type="ORF">E0H85_15325</name>
</gene>
<dbReference type="EC" id="1.1.99.1" evidence="7"/>
<proteinExistence type="inferred from homology"/>
<evidence type="ECO:0000313" key="8">
    <source>
        <dbReference type="Proteomes" id="UP000291380"/>
    </source>
</evidence>
<name>A0A4R0EFJ9_9GAMM</name>
<evidence type="ECO:0000256" key="4">
    <source>
        <dbReference type="ARBA" id="ARBA00022827"/>
    </source>
</evidence>
<reference evidence="7 8" key="1">
    <citation type="submission" date="2019-02" db="EMBL/GenBank/DDBJ databases">
        <title>High diversity of culturable Acinetobacter species in natural soil and water ecosystems.</title>
        <authorList>
            <person name="Radolfova-Krizova L."/>
            <person name="Nemec A."/>
        </authorList>
    </citation>
    <scope>NUCLEOTIDE SEQUENCE [LARGE SCALE GENOMIC DNA]</scope>
    <source>
        <strain evidence="7 8">ANC 4281</strain>
    </source>
</reference>
<dbReference type="PANTHER" id="PTHR11552:SF147">
    <property type="entry name" value="CHOLINE DEHYDROGENASE, MITOCHONDRIAL"/>
    <property type="match status" value="1"/>
</dbReference>
<dbReference type="GO" id="GO:0008812">
    <property type="term" value="F:choline dehydrogenase activity"/>
    <property type="evidence" value="ECO:0007669"/>
    <property type="project" value="UniProtKB-EC"/>
</dbReference>
<dbReference type="Pfam" id="PF00732">
    <property type="entry name" value="GMC_oxred_N"/>
    <property type="match status" value="1"/>
</dbReference>
<dbReference type="NCBIfam" id="NF002550">
    <property type="entry name" value="PRK02106.1"/>
    <property type="match status" value="1"/>
</dbReference>
<organism evidence="7 8">
    <name type="scientific">Acinetobacter terrae</name>
    <dbReference type="NCBI Taxonomy" id="2731247"/>
    <lineage>
        <taxon>Bacteria</taxon>
        <taxon>Pseudomonadati</taxon>
        <taxon>Pseudomonadota</taxon>
        <taxon>Gammaproteobacteria</taxon>
        <taxon>Moraxellales</taxon>
        <taxon>Moraxellaceae</taxon>
        <taxon>Acinetobacter</taxon>
        <taxon>Acinetobacter Taxon 24</taxon>
    </lineage>
</organism>